<comment type="similarity">
    <text evidence="1">Belongs to the complex I NDUFA12 subunit family.</text>
</comment>
<reference evidence="3" key="1">
    <citation type="journal article" date="2020" name="Stud. Mycol.">
        <title>101 Dothideomycetes genomes: a test case for predicting lifestyles and emergence of pathogens.</title>
        <authorList>
            <person name="Haridas S."/>
            <person name="Albert R."/>
            <person name="Binder M."/>
            <person name="Bloem J."/>
            <person name="Labutti K."/>
            <person name="Salamov A."/>
            <person name="Andreopoulos B."/>
            <person name="Baker S."/>
            <person name="Barry K."/>
            <person name="Bills G."/>
            <person name="Bluhm B."/>
            <person name="Cannon C."/>
            <person name="Castanera R."/>
            <person name="Culley D."/>
            <person name="Daum C."/>
            <person name="Ezra D."/>
            <person name="Gonzalez J."/>
            <person name="Henrissat B."/>
            <person name="Kuo A."/>
            <person name="Liang C."/>
            <person name="Lipzen A."/>
            <person name="Lutzoni F."/>
            <person name="Magnuson J."/>
            <person name="Mondo S."/>
            <person name="Nolan M."/>
            <person name="Ohm R."/>
            <person name="Pangilinan J."/>
            <person name="Park H.-J."/>
            <person name="Ramirez L."/>
            <person name="Alfaro M."/>
            <person name="Sun H."/>
            <person name="Tritt A."/>
            <person name="Yoshinaga Y."/>
            <person name="Zwiers L.-H."/>
            <person name="Turgeon B."/>
            <person name="Goodwin S."/>
            <person name="Spatafora J."/>
            <person name="Crous P."/>
            <person name="Grigoriev I."/>
        </authorList>
    </citation>
    <scope>NUCLEOTIDE SEQUENCE</scope>
    <source>
        <strain evidence="3">CBS 122367</strain>
    </source>
</reference>
<evidence type="ECO:0000256" key="2">
    <source>
        <dbReference type="SAM" id="MobiDB-lite"/>
    </source>
</evidence>
<dbReference type="EMBL" id="MU005571">
    <property type="protein sequence ID" value="KAF2689862.1"/>
    <property type="molecule type" value="Genomic_DNA"/>
</dbReference>
<dbReference type="GO" id="GO:0005739">
    <property type="term" value="C:mitochondrion"/>
    <property type="evidence" value="ECO:0007669"/>
    <property type="project" value="TreeGrafter"/>
</dbReference>
<gene>
    <name evidence="3" type="ORF">K458DRAFT_382990</name>
</gene>
<name>A0A6G1JH36_9PLEO</name>
<evidence type="ECO:0000256" key="1">
    <source>
        <dbReference type="ARBA" id="ARBA00007355"/>
    </source>
</evidence>
<dbReference type="GO" id="GO:0045271">
    <property type="term" value="C:respiratory chain complex I"/>
    <property type="evidence" value="ECO:0007669"/>
    <property type="project" value="InterPro"/>
</dbReference>
<dbReference type="InterPro" id="IPR007763">
    <property type="entry name" value="NDUFA12"/>
</dbReference>
<dbReference type="PANTHER" id="PTHR32470">
    <property type="entry name" value="ADH DEHYDROGENASE [UBIQUINONE] 1 ALPHA SUBCOMPLEX ASSEMBLY FACTOR 2"/>
    <property type="match status" value="1"/>
</dbReference>
<dbReference type="InterPro" id="IPR052618">
    <property type="entry name" value="ComplexI_NDUFA12"/>
</dbReference>
<accession>A0A6G1JH36</accession>
<keyword evidence="4" id="KW-1185">Reference proteome</keyword>
<evidence type="ECO:0000313" key="4">
    <source>
        <dbReference type="Proteomes" id="UP000799291"/>
    </source>
</evidence>
<proteinExistence type="inferred from homology"/>
<protein>
    <submittedName>
        <fullName evidence="3">Uncharacterized protein</fullName>
    </submittedName>
</protein>
<feature type="region of interest" description="Disordered" evidence="2">
    <location>
        <begin position="111"/>
        <end position="212"/>
    </location>
</feature>
<sequence length="212" mass="24519">MARTPGPIRRLWYNWKMMQLPWRKRWLVGFDLEGNTYWEFKDALHAGRKRRIVNYGQWIHHGDVNVPPVWMQWLRHTRAEAPTIADQQAEVYRQARIKQLAAQADARWAAKPSVLDAPDKQQPAQMLESRDPNAGVAQMNADLETTEKAEPSRSEALNPEEAARTEDAPTLKTRKRMRTEPKDSPWQQVAKGNPGDEWQPAPWSPGPAKRRT</sequence>
<evidence type="ECO:0000313" key="3">
    <source>
        <dbReference type="EMBL" id="KAF2689862.1"/>
    </source>
</evidence>
<dbReference type="PANTHER" id="PTHR32470:SF2">
    <property type="entry name" value="NADH DEHYDROGENASE [UBIQUINONE] 1 ALPHA SUBCOMPLEX ASSEMBLY FACTOR 2"/>
    <property type="match status" value="1"/>
</dbReference>
<dbReference type="GO" id="GO:0032981">
    <property type="term" value="P:mitochondrial respiratory chain complex I assembly"/>
    <property type="evidence" value="ECO:0007669"/>
    <property type="project" value="TreeGrafter"/>
</dbReference>
<dbReference type="AlphaFoldDB" id="A0A6G1JH36"/>
<organism evidence="3 4">
    <name type="scientific">Lentithecium fluviatile CBS 122367</name>
    <dbReference type="NCBI Taxonomy" id="1168545"/>
    <lineage>
        <taxon>Eukaryota</taxon>
        <taxon>Fungi</taxon>
        <taxon>Dikarya</taxon>
        <taxon>Ascomycota</taxon>
        <taxon>Pezizomycotina</taxon>
        <taxon>Dothideomycetes</taxon>
        <taxon>Pleosporomycetidae</taxon>
        <taxon>Pleosporales</taxon>
        <taxon>Massarineae</taxon>
        <taxon>Lentitheciaceae</taxon>
        <taxon>Lentithecium</taxon>
    </lineage>
</organism>
<dbReference type="Proteomes" id="UP000799291">
    <property type="component" value="Unassembled WGS sequence"/>
</dbReference>
<dbReference type="OrthoDB" id="10255576at2759"/>
<dbReference type="Pfam" id="PF05071">
    <property type="entry name" value="NDUFA12"/>
    <property type="match status" value="1"/>
</dbReference>